<accession>A0ABU0HKG6</accession>
<protein>
    <submittedName>
        <fullName evidence="4">3-hydroxybutyryl-CoA dehydrogenase</fullName>
        <ecNumber evidence="4">1.1.1.157</ecNumber>
    </submittedName>
</protein>
<dbReference type="InterPro" id="IPR022694">
    <property type="entry name" value="3-OHacyl-CoA_DH"/>
</dbReference>
<proteinExistence type="predicted"/>
<dbReference type="Pfam" id="PF00725">
    <property type="entry name" value="3HCDH"/>
    <property type="match status" value="1"/>
</dbReference>
<name>A0ABU0HKG6_9HYPH</name>
<feature type="domain" description="3-hydroxyacyl-CoA dehydrogenase C-terminal" evidence="2">
    <location>
        <begin position="185"/>
        <end position="283"/>
    </location>
</feature>
<reference evidence="4 5" key="1">
    <citation type="submission" date="2023-07" db="EMBL/GenBank/DDBJ databases">
        <title>Genomic Encyclopedia of Type Strains, Phase IV (KMG-IV): sequencing the most valuable type-strain genomes for metagenomic binning, comparative biology and taxonomic classification.</title>
        <authorList>
            <person name="Goeker M."/>
        </authorList>
    </citation>
    <scope>NUCLEOTIDE SEQUENCE [LARGE SCALE GENOMIC DNA]</scope>
    <source>
        <strain evidence="4 5">DSM 19562</strain>
    </source>
</reference>
<evidence type="ECO:0000259" key="3">
    <source>
        <dbReference type="Pfam" id="PF02737"/>
    </source>
</evidence>
<dbReference type="EC" id="1.1.1.157" evidence="4"/>
<dbReference type="Gene3D" id="3.40.50.720">
    <property type="entry name" value="NAD(P)-binding Rossmann-like Domain"/>
    <property type="match status" value="1"/>
</dbReference>
<dbReference type="SUPFAM" id="SSF51735">
    <property type="entry name" value="NAD(P)-binding Rossmann-fold domains"/>
    <property type="match status" value="1"/>
</dbReference>
<dbReference type="InterPro" id="IPR006176">
    <property type="entry name" value="3-OHacyl-CoA_DH_NAD-bd"/>
</dbReference>
<dbReference type="RefSeq" id="WP_238247833.1">
    <property type="nucleotide sequence ID" value="NZ_BPQX01000014.1"/>
</dbReference>
<evidence type="ECO:0000256" key="1">
    <source>
        <dbReference type="ARBA" id="ARBA00023002"/>
    </source>
</evidence>
<dbReference type="PIRSF" id="PIRSF000105">
    <property type="entry name" value="HCDH"/>
    <property type="match status" value="1"/>
</dbReference>
<dbReference type="PANTHER" id="PTHR48075">
    <property type="entry name" value="3-HYDROXYACYL-COA DEHYDROGENASE FAMILY PROTEIN"/>
    <property type="match status" value="1"/>
</dbReference>
<evidence type="ECO:0000313" key="5">
    <source>
        <dbReference type="Proteomes" id="UP001236369"/>
    </source>
</evidence>
<keyword evidence="5" id="KW-1185">Reference proteome</keyword>
<evidence type="ECO:0000259" key="2">
    <source>
        <dbReference type="Pfam" id="PF00725"/>
    </source>
</evidence>
<sequence>MEIAIVGGGLMGHGIALVLALAGHGVRITDTRAETRDAVHGLMASALATLRDAGAAPDGWDEHRLAGAVQIEAELPATVEGAGLVIEAITENPQAKQALFAELDRLCAPDAIIASNTSYLDVFPLIPERRQSRALVMHWYTPPYIIDLVDVVPGPGTDPAVIAAMADLVSGLGQKPVVLKRFVPGYIANRIQQAISAEVFHLLDEGYATPREIDEAIIHGLSLRIPILGHLAKADFTGLDLTRRALANGSYAPPQARTRSETLDDLCDRGRTGVMAGQGYFDWGGRDPADLFRERDRKLLALKKAMAGIGRMEGT</sequence>
<dbReference type="GO" id="GO:0008691">
    <property type="term" value="F:3-hydroxybutyryl-CoA dehydrogenase activity"/>
    <property type="evidence" value="ECO:0007669"/>
    <property type="project" value="UniProtKB-EC"/>
</dbReference>
<dbReference type="InterPro" id="IPR036291">
    <property type="entry name" value="NAD(P)-bd_dom_sf"/>
</dbReference>
<dbReference type="SUPFAM" id="SSF48179">
    <property type="entry name" value="6-phosphogluconate dehydrogenase C-terminal domain-like"/>
    <property type="match status" value="1"/>
</dbReference>
<evidence type="ECO:0000313" key="4">
    <source>
        <dbReference type="EMBL" id="MDQ0442804.1"/>
    </source>
</evidence>
<comment type="caution">
    <text evidence="4">The sequence shown here is derived from an EMBL/GenBank/DDBJ whole genome shotgun (WGS) entry which is preliminary data.</text>
</comment>
<dbReference type="InterPro" id="IPR006108">
    <property type="entry name" value="3HC_DH_C"/>
</dbReference>
<dbReference type="Gene3D" id="1.10.1040.10">
    <property type="entry name" value="N-(1-d-carboxylethyl)-l-norvaline Dehydrogenase, domain 2"/>
    <property type="match status" value="1"/>
</dbReference>
<feature type="domain" description="3-hydroxyacyl-CoA dehydrogenase NAD binding" evidence="3">
    <location>
        <begin position="3"/>
        <end position="180"/>
    </location>
</feature>
<dbReference type="InterPro" id="IPR013328">
    <property type="entry name" value="6PGD_dom2"/>
</dbReference>
<organism evidence="4 5">
    <name type="scientific">Methylobacterium persicinum</name>
    <dbReference type="NCBI Taxonomy" id="374426"/>
    <lineage>
        <taxon>Bacteria</taxon>
        <taxon>Pseudomonadati</taxon>
        <taxon>Pseudomonadota</taxon>
        <taxon>Alphaproteobacteria</taxon>
        <taxon>Hyphomicrobiales</taxon>
        <taxon>Methylobacteriaceae</taxon>
        <taxon>Methylobacterium</taxon>
    </lineage>
</organism>
<dbReference type="Proteomes" id="UP001236369">
    <property type="component" value="Unassembled WGS sequence"/>
</dbReference>
<dbReference type="Pfam" id="PF02737">
    <property type="entry name" value="3HCDH_N"/>
    <property type="match status" value="1"/>
</dbReference>
<gene>
    <name evidence="4" type="ORF">QO016_002301</name>
</gene>
<dbReference type="EMBL" id="JAUSVV010000004">
    <property type="protein sequence ID" value="MDQ0442804.1"/>
    <property type="molecule type" value="Genomic_DNA"/>
</dbReference>
<dbReference type="InterPro" id="IPR008927">
    <property type="entry name" value="6-PGluconate_DH-like_C_sf"/>
</dbReference>
<dbReference type="PANTHER" id="PTHR48075:SF5">
    <property type="entry name" value="3-HYDROXYBUTYRYL-COA DEHYDROGENASE"/>
    <property type="match status" value="1"/>
</dbReference>
<keyword evidence="1 4" id="KW-0560">Oxidoreductase</keyword>